<evidence type="ECO:0000313" key="5">
    <source>
        <dbReference type="Proteomes" id="UP000011543"/>
    </source>
</evidence>
<organism evidence="2 4">
    <name type="scientific">Natrialba magadii (strain ATCC 43099 / DSM 3394 / CCM 3739 / CIP 104546 / IAM 13178 / JCM 8861 / NBRC 102185 / NCIMB 2190 / MS3)</name>
    <name type="common">Natronobacterium magadii</name>
    <dbReference type="NCBI Taxonomy" id="547559"/>
    <lineage>
        <taxon>Archaea</taxon>
        <taxon>Methanobacteriati</taxon>
        <taxon>Methanobacteriota</taxon>
        <taxon>Stenosarchaea group</taxon>
        <taxon>Halobacteria</taxon>
        <taxon>Halobacteriales</taxon>
        <taxon>Natrialbaceae</taxon>
        <taxon>Natrialba</taxon>
    </lineage>
</organism>
<dbReference type="RefSeq" id="WP_004267667.1">
    <property type="nucleotide sequence ID" value="NC_013922.1"/>
</dbReference>
<dbReference type="eggNOG" id="arCOG09161">
    <property type="taxonomic scope" value="Archaea"/>
</dbReference>
<dbReference type="PROSITE" id="PS51257">
    <property type="entry name" value="PROKAR_LIPOPROTEIN"/>
    <property type="match status" value="1"/>
</dbReference>
<accession>D3SUT7</accession>
<dbReference type="EMBL" id="CP001932">
    <property type="protein sequence ID" value="ADD05345.1"/>
    <property type="molecule type" value="Genomic_DNA"/>
</dbReference>
<dbReference type="EMBL" id="AOHS01000037">
    <property type="protein sequence ID" value="ELY29337.1"/>
    <property type="molecule type" value="Genomic_DNA"/>
</dbReference>
<name>D3SUT7_NATMM</name>
<dbReference type="OrthoDB" id="169795at2157"/>
<feature type="region of interest" description="Disordered" evidence="1">
    <location>
        <begin position="24"/>
        <end position="62"/>
    </location>
</feature>
<reference evidence="2" key="4">
    <citation type="submission" date="2016-09" db="EMBL/GenBank/DDBJ databases">
        <authorList>
            <person name="Pfeiffer F."/>
        </authorList>
    </citation>
    <scope>NUCLEOTIDE SEQUENCE</scope>
    <source>
        <strain evidence="2">ATCC 43099</strain>
    </source>
</reference>
<dbReference type="KEGG" id="nmg:Nmag_1771"/>
<dbReference type="Proteomes" id="UP000001879">
    <property type="component" value="Chromosome"/>
</dbReference>
<reference evidence="2 4" key="2">
    <citation type="journal article" date="2012" name="BMC Genomics">
        <title>A comparative genomics perspective on the genetic content of the alkaliphilic haloarchaeon Natrialba magadii ATCC 43099T.</title>
        <authorList>
            <person name="Siddaramappa S."/>
            <person name="Challacombe J.F."/>
            <person name="Decastro R.E."/>
            <person name="Pfeiffer F."/>
            <person name="Sastre D.E."/>
            <person name="Gimenez M.I."/>
            <person name="Paggi R.A."/>
            <person name="Detter J.C."/>
            <person name="Davenport K.W."/>
            <person name="Goodwin L.A."/>
            <person name="Kyrpides N."/>
            <person name="Tapia R."/>
            <person name="Pitluck S."/>
            <person name="Lucas S."/>
            <person name="Woyke T."/>
            <person name="Maupin-Furlow J.A."/>
        </authorList>
    </citation>
    <scope>NUCLEOTIDE SEQUENCE [LARGE SCALE GENOMIC DNA]</scope>
    <source>
        <strain evidence="2">ATCC 43099</strain>
        <strain evidence="4">ATCC 43099 / DSM 3394 / CCM 3739 / CIP 104546 / IAM 13178 / JCM 8861 / NBRC 102185 / NCIMB 2190 / MS3</strain>
    </source>
</reference>
<dbReference type="HOGENOM" id="CLU_1521912_0_0_2"/>
<evidence type="ECO:0000313" key="3">
    <source>
        <dbReference type="EMBL" id="ELY29337.1"/>
    </source>
</evidence>
<dbReference type="Proteomes" id="UP000011543">
    <property type="component" value="Unassembled WGS sequence"/>
</dbReference>
<dbReference type="PATRIC" id="fig|547559.17.peg.2269"/>
<evidence type="ECO:0000256" key="1">
    <source>
        <dbReference type="SAM" id="MobiDB-lite"/>
    </source>
</evidence>
<evidence type="ECO:0000313" key="4">
    <source>
        <dbReference type="Proteomes" id="UP000001879"/>
    </source>
</evidence>
<reference evidence="4" key="1">
    <citation type="submission" date="2010-02" db="EMBL/GenBank/DDBJ databases">
        <title>Complete sequence of chromosome of Natrialba magadii ATCC 43099.</title>
        <authorList>
            <consortium name="US DOE Joint Genome Institute"/>
            <person name="Lucas S."/>
            <person name="Copeland A."/>
            <person name="Lapidus A."/>
            <person name="Cheng J.-F."/>
            <person name="Bruce D."/>
            <person name="Goodwin L."/>
            <person name="Pitluck S."/>
            <person name="Davenport K."/>
            <person name="Saunders E."/>
            <person name="Detter J.C."/>
            <person name="Han C."/>
            <person name="Tapia R."/>
            <person name="Land M."/>
            <person name="Hauser L."/>
            <person name="Kyrpides N."/>
            <person name="Mikhailova N."/>
            <person name="De Castro R.E."/>
            <person name="Maupin-Furlow J.A."/>
            <person name="Woyke T."/>
        </authorList>
    </citation>
    <scope>NUCLEOTIDE SEQUENCE [LARGE SCALE GENOMIC DNA]</scope>
    <source>
        <strain evidence="4">ATCC 43099 / DSM 3394 / CCM 3739 / CIP 104546 / IAM 13178 / JCM 8861 / NBRC 102185 / NCIMB 2190 / MS3</strain>
    </source>
</reference>
<dbReference type="GeneID" id="8824611"/>
<protein>
    <submittedName>
        <fullName evidence="2">Uncharacterized protein</fullName>
    </submittedName>
</protein>
<dbReference type="AlphaFoldDB" id="D3SUT7"/>
<sequence length="176" mass="19587">MQRRTYLTLTGSVGLLAVAGCLSEEQSTPKENSEPNADSDSETDSGSSSNTSSDSDHDQSNDCRIETEIESEQLYDEWKTVDAGQAVTLRTDLETDDELEIQAVQTDDGARPLVRVEDPNGDLVLETDVFERIERNITAQQTGRYYIQFENTAAMTTGQWDLDLVLHQEIETEVCS</sequence>
<evidence type="ECO:0000313" key="2">
    <source>
        <dbReference type="EMBL" id="ADD05345.1"/>
    </source>
</evidence>
<feature type="compositionally biased region" description="Low complexity" evidence="1">
    <location>
        <begin position="44"/>
        <end position="53"/>
    </location>
</feature>
<gene>
    <name evidence="2" type="ordered locus">Nmag_1771</name>
    <name evidence="3" type="ORF">C500_11485</name>
</gene>
<proteinExistence type="predicted"/>
<keyword evidence="4" id="KW-1185">Reference proteome</keyword>
<dbReference type="PaxDb" id="547559-Nmag_1771"/>
<reference evidence="3 5" key="3">
    <citation type="journal article" date="2014" name="PLoS Genet.">
        <title>Phylogenetically driven sequencing of extremely halophilic archaea reveals strategies for static and dynamic osmo-response.</title>
        <authorList>
            <person name="Becker E.A."/>
            <person name="Seitzer P.M."/>
            <person name="Tritt A."/>
            <person name="Larsen D."/>
            <person name="Krusor M."/>
            <person name="Yao A.I."/>
            <person name="Wu D."/>
            <person name="Madern D."/>
            <person name="Eisen J.A."/>
            <person name="Darling A.E."/>
            <person name="Facciotti M.T."/>
        </authorList>
    </citation>
    <scope>NUCLEOTIDE SEQUENCE [LARGE SCALE GENOMIC DNA]</scope>
    <source>
        <strain evidence="5">ATCC 43099 / DSM 3394 / CCM 3739 / CIP 104546 / IAM 13178 / JCM 8861 / NBRC 102185 / NCIMB 2190 / MS3</strain>
        <strain evidence="3">MS-3</strain>
    </source>
</reference>